<keyword evidence="2" id="KW-0808">Transferase</keyword>
<name>A0ABW2XWR0_9ACTN</name>
<organism evidence="2 3">
    <name type="scientific">Actinomadura fibrosa</name>
    <dbReference type="NCBI Taxonomy" id="111802"/>
    <lineage>
        <taxon>Bacteria</taxon>
        <taxon>Bacillati</taxon>
        <taxon>Actinomycetota</taxon>
        <taxon>Actinomycetes</taxon>
        <taxon>Streptosporangiales</taxon>
        <taxon>Thermomonosporaceae</taxon>
        <taxon>Actinomadura</taxon>
    </lineage>
</organism>
<reference evidence="3" key="1">
    <citation type="journal article" date="2019" name="Int. J. Syst. Evol. Microbiol.">
        <title>The Global Catalogue of Microorganisms (GCM) 10K type strain sequencing project: providing services to taxonomists for standard genome sequencing and annotation.</title>
        <authorList>
            <consortium name="The Broad Institute Genomics Platform"/>
            <consortium name="The Broad Institute Genome Sequencing Center for Infectious Disease"/>
            <person name="Wu L."/>
            <person name="Ma J."/>
        </authorList>
    </citation>
    <scope>NUCLEOTIDE SEQUENCE [LARGE SCALE GENOMIC DNA]</scope>
    <source>
        <strain evidence="3">JCM 9371</strain>
    </source>
</reference>
<protein>
    <submittedName>
        <fullName evidence="2">SAM-dependent methyltransferase</fullName>
        <ecNumber evidence="2">2.1.1.-</ecNumber>
    </submittedName>
</protein>
<keyword evidence="2" id="KW-0489">Methyltransferase</keyword>
<dbReference type="Pfam" id="PF13472">
    <property type="entry name" value="Lipase_GDSL_2"/>
    <property type="match status" value="1"/>
</dbReference>
<dbReference type="InterPro" id="IPR053140">
    <property type="entry name" value="GDSL_Rv0518-like"/>
</dbReference>
<keyword evidence="3" id="KW-1185">Reference proteome</keyword>
<feature type="domain" description="SGNH hydrolase-type esterase" evidence="1">
    <location>
        <begin position="36"/>
        <end position="208"/>
    </location>
</feature>
<dbReference type="InterPro" id="IPR013830">
    <property type="entry name" value="SGNH_hydro"/>
</dbReference>
<dbReference type="SUPFAM" id="SSF52266">
    <property type="entry name" value="SGNH hydrolase"/>
    <property type="match status" value="1"/>
</dbReference>
<accession>A0ABW2XWR0</accession>
<dbReference type="GO" id="GO:0008168">
    <property type="term" value="F:methyltransferase activity"/>
    <property type="evidence" value="ECO:0007669"/>
    <property type="project" value="UniProtKB-KW"/>
</dbReference>
<evidence type="ECO:0000313" key="2">
    <source>
        <dbReference type="EMBL" id="MFD0689914.1"/>
    </source>
</evidence>
<gene>
    <name evidence="2" type="ORF">ACFQZM_35870</name>
</gene>
<dbReference type="Proteomes" id="UP001597063">
    <property type="component" value="Unassembled WGS sequence"/>
</dbReference>
<comment type="caution">
    <text evidence="2">The sequence shown here is derived from an EMBL/GenBank/DDBJ whole genome shotgun (WGS) entry which is preliminary data.</text>
</comment>
<evidence type="ECO:0000259" key="1">
    <source>
        <dbReference type="Pfam" id="PF13472"/>
    </source>
</evidence>
<dbReference type="CDD" id="cd01832">
    <property type="entry name" value="SGNH_hydrolase_like_1"/>
    <property type="match status" value="1"/>
</dbReference>
<dbReference type="InterPro" id="IPR029063">
    <property type="entry name" value="SAM-dependent_MTases_sf"/>
</dbReference>
<dbReference type="RefSeq" id="WP_207399893.1">
    <property type="nucleotide sequence ID" value="NZ_CAACUY010000065.1"/>
</dbReference>
<dbReference type="GO" id="GO:0032259">
    <property type="term" value="P:methylation"/>
    <property type="evidence" value="ECO:0007669"/>
    <property type="project" value="UniProtKB-KW"/>
</dbReference>
<dbReference type="InterPro" id="IPR006764">
    <property type="entry name" value="SAM_dep_MeTrfase_SAV2177_type"/>
</dbReference>
<dbReference type="InterPro" id="IPR036514">
    <property type="entry name" value="SGNH_hydro_sf"/>
</dbReference>
<dbReference type="Gene3D" id="3.40.50.150">
    <property type="entry name" value="Vaccinia Virus protein VP39"/>
    <property type="match status" value="1"/>
</dbReference>
<dbReference type="Pfam" id="PF04672">
    <property type="entry name" value="Methyltransf_19"/>
    <property type="match status" value="1"/>
</dbReference>
<dbReference type="PANTHER" id="PTHR43784">
    <property type="entry name" value="GDSL-LIKE LIPASE/ACYLHYDROLASE, PUTATIVE (AFU_ORTHOLOGUE AFUA_2G00820)-RELATED"/>
    <property type="match status" value="1"/>
</dbReference>
<dbReference type="EC" id="2.1.1.-" evidence="2"/>
<dbReference type="SUPFAM" id="SSF53335">
    <property type="entry name" value="S-adenosyl-L-methionine-dependent methyltransferases"/>
    <property type="match status" value="1"/>
</dbReference>
<proteinExistence type="predicted"/>
<dbReference type="PANTHER" id="PTHR43784:SF2">
    <property type="entry name" value="GDSL-LIKE LIPASE_ACYLHYDROLASE, PUTATIVE (AFU_ORTHOLOGUE AFUA_2G00820)-RELATED"/>
    <property type="match status" value="1"/>
</dbReference>
<dbReference type="EMBL" id="JBHTGP010000018">
    <property type="protein sequence ID" value="MFD0689914.1"/>
    <property type="molecule type" value="Genomic_DNA"/>
</dbReference>
<sequence>MSQLVERAAERADPHVLPDEEAAALLGDTTWRRFAVLGDSLAAGVLEATPGYAPVSWADRLHGVLRRIDPGVAYLNLGRRGLTARQVRATQLDRALDFRPDLAALVCGGNDVLAPSFDPGSVHDDVDAQVKALTGAGATVFLYGLMDIAKGVPELARIRPRLADLNALVLEVARRHGALYVDLWDHAAAGDRDLYSSDLLHMSARGHAHIAALTVRALADRTPPAARDAVAVAVPRPGWAPDEADVERPSIARMYDYLLGGTRHTAADRAVAHAAVAAAPGIRLTLWENRKFIKRAVRYAVGRGVDQILDIGSGIPARGAVHEVARRTDPSVRVVYADTDPVAVERGAELLAGTPGCASVRGDLTEPGKVLALPEVASLLDLDRPVALLLVNVLHFVDPDLVGAALAEYRDRLAPGSLLAITHGTADGTGATDGAADGAASLSDVYAGAYGHMTMRTRDEVTALFGDFTLVPPGVVDLPDWRPAPSPLSARLGGRAGSLSCYAAVGVKGPA</sequence>
<dbReference type="Gene3D" id="3.40.50.1110">
    <property type="entry name" value="SGNH hydrolase"/>
    <property type="match status" value="1"/>
</dbReference>
<evidence type="ECO:0000313" key="3">
    <source>
        <dbReference type="Proteomes" id="UP001597063"/>
    </source>
</evidence>